<evidence type="ECO:0000313" key="2">
    <source>
        <dbReference type="Proteomes" id="UP000320531"/>
    </source>
</evidence>
<organism evidence="1 2">
    <name type="scientific">Corynebacterium aurimucosum</name>
    <dbReference type="NCBI Taxonomy" id="169292"/>
    <lineage>
        <taxon>Bacteria</taxon>
        <taxon>Bacillati</taxon>
        <taxon>Actinomycetota</taxon>
        <taxon>Actinomycetes</taxon>
        <taxon>Mycobacteriales</taxon>
        <taxon>Corynebacteriaceae</taxon>
        <taxon>Corynebacterium</taxon>
    </lineage>
</organism>
<dbReference type="AlphaFoldDB" id="A0A558GHP3"/>
<sequence>MSQDPHQNQNASGSSDPFDILSGSPLAAVGRDRVLSMLNGAELDMAATAHPEDATTAVARLNDLDWVITVEEGLVRIESVLSTQLNAEMLPIFHVLCNEFNSGAFDGRALVGLAEDEVELRGDACFVTTAGLNEDQLFHALNLGIINAQEALLSVLDAFNAAARELASDVDGTESD</sequence>
<evidence type="ECO:0008006" key="3">
    <source>
        <dbReference type="Google" id="ProtNLM"/>
    </source>
</evidence>
<dbReference type="EMBL" id="VMTY01000029">
    <property type="protein sequence ID" value="TVU56358.1"/>
    <property type="molecule type" value="Genomic_DNA"/>
</dbReference>
<proteinExistence type="predicted"/>
<comment type="caution">
    <text evidence="1">The sequence shown here is derived from an EMBL/GenBank/DDBJ whole genome shotgun (WGS) entry which is preliminary data.</text>
</comment>
<dbReference type="Proteomes" id="UP000320531">
    <property type="component" value="Unassembled WGS sequence"/>
</dbReference>
<name>A0A558GHP3_9CORY</name>
<gene>
    <name evidence="1" type="ORF">FQK23_08675</name>
</gene>
<protein>
    <recommendedName>
        <fullName evidence="3">YbjN domain-containing protein</fullName>
    </recommendedName>
</protein>
<accession>A0A558GHP3</accession>
<evidence type="ECO:0000313" key="1">
    <source>
        <dbReference type="EMBL" id="TVU56358.1"/>
    </source>
</evidence>
<reference evidence="1 2" key="1">
    <citation type="submission" date="2019-07" db="EMBL/GenBank/DDBJ databases">
        <title>Draft genome of C. aurimucosum strain 14-2523.</title>
        <authorList>
            <person name="Pacheco L.G.C."/>
            <person name="Aguiar E.R.G.R."/>
            <person name="Navas J."/>
            <person name="Santos C.S."/>
            <person name="Rocha D.J.P.G."/>
        </authorList>
    </citation>
    <scope>NUCLEOTIDE SEQUENCE [LARGE SCALE GENOMIC DNA]</scope>
    <source>
        <strain evidence="1 2">14-2523</strain>
    </source>
</reference>